<evidence type="ECO:0000313" key="8">
    <source>
        <dbReference type="EMBL" id="KKW26305.1"/>
    </source>
</evidence>
<feature type="transmembrane region" description="Helical" evidence="6">
    <location>
        <begin position="45"/>
        <end position="68"/>
    </location>
</feature>
<evidence type="ECO:0000256" key="1">
    <source>
        <dbReference type="ARBA" id="ARBA00004651"/>
    </source>
</evidence>
<keyword evidence="5 6" id="KW-0472">Membrane</keyword>
<dbReference type="NCBIfam" id="TIGR00360">
    <property type="entry name" value="ComEC_N-term"/>
    <property type="match status" value="1"/>
</dbReference>
<feature type="transmembrane region" description="Helical" evidence="6">
    <location>
        <begin position="211"/>
        <end position="234"/>
    </location>
</feature>
<accession>A0A0G1X648</accession>
<dbReference type="Pfam" id="PF03772">
    <property type="entry name" value="Competence"/>
    <property type="match status" value="1"/>
</dbReference>
<evidence type="ECO:0000256" key="5">
    <source>
        <dbReference type="ARBA" id="ARBA00023136"/>
    </source>
</evidence>
<proteinExistence type="predicted"/>
<reference evidence="8 9" key="1">
    <citation type="journal article" date="2015" name="Nature">
        <title>rRNA introns, odd ribosomes, and small enigmatic genomes across a large radiation of phyla.</title>
        <authorList>
            <person name="Brown C.T."/>
            <person name="Hug L.A."/>
            <person name="Thomas B.C."/>
            <person name="Sharon I."/>
            <person name="Castelle C.J."/>
            <person name="Singh A."/>
            <person name="Wilkins M.J."/>
            <person name="Williams K.H."/>
            <person name="Banfield J.F."/>
        </authorList>
    </citation>
    <scope>NUCLEOTIDE SEQUENCE [LARGE SCALE GENOMIC DNA]</scope>
</reference>
<evidence type="ECO:0000313" key="9">
    <source>
        <dbReference type="Proteomes" id="UP000034913"/>
    </source>
</evidence>
<evidence type="ECO:0000256" key="3">
    <source>
        <dbReference type="ARBA" id="ARBA00022692"/>
    </source>
</evidence>
<name>A0A0G1X648_UNCK3</name>
<dbReference type="InterPro" id="IPR004477">
    <property type="entry name" value="ComEC_N"/>
</dbReference>
<evidence type="ECO:0000259" key="7">
    <source>
        <dbReference type="Pfam" id="PF03772"/>
    </source>
</evidence>
<feature type="domain" description="ComEC/Rec2-related protein" evidence="7">
    <location>
        <begin position="31"/>
        <end position="290"/>
    </location>
</feature>
<keyword evidence="3 6" id="KW-0812">Transmembrane</keyword>
<dbReference type="Proteomes" id="UP000034913">
    <property type="component" value="Unassembled WGS sequence"/>
</dbReference>
<sequence>MEFLDGLRQSITEFVRSGLPEPHASLLLGTILGIKSGFPPDFYEALRVTGTLHVVVVSGFNITVVINTLARSLVFVPPKIRFFITLTFLIAFVFLVGANPPVVRAAIMGSIALLGTIFGRQNDALRAFLLTVVVMLVFRPLWVTELSFQLSFLATLGLILVLPQLDRLIPGKGFLLREDLLTTISAQILVWPLLAYHFGTISVISPVVNALVLWTIPIITYIGLVTATIGLFVSSIATMILLPVRLFLDYFIWVVERFSALRVGYLAVSPFSWIALILYFVVLGGGLWFLYQRSTEKQLKS</sequence>
<keyword evidence="2" id="KW-1003">Cell membrane</keyword>
<dbReference type="EMBL" id="LCRB01000012">
    <property type="protein sequence ID" value="KKW26305.1"/>
    <property type="molecule type" value="Genomic_DNA"/>
</dbReference>
<comment type="subcellular location">
    <subcellularLocation>
        <location evidence="1">Cell membrane</location>
        <topology evidence="1">Multi-pass membrane protein</topology>
    </subcellularLocation>
</comment>
<dbReference type="InterPro" id="IPR052159">
    <property type="entry name" value="Competence_DNA_uptake"/>
</dbReference>
<feature type="transmembrane region" description="Helical" evidence="6">
    <location>
        <begin position="125"/>
        <end position="142"/>
    </location>
</feature>
<dbReference type="GO" id="GO:0005886">
    <property type="term" value="C:plasma membrane"/>
    <property type="evidence" value="ECO:0007669"/>
    <property type="project" value="UniProtKB-SubCell"/>
</dbReference>
<protein>
    <submittedName>
        <fullName evidence="8">Internalization-related competence protein ComEC/Rec2 protein</fullName>
    </submittedName>
</protein>
<keyword evidence="4 6" id="KW-1133">Transmembrane helix</keyword>
<evidence type="ECO:0000256" key="6">
    <source>
        <dbReference type="SAM" id="Phobius"/>
    </source>
</evidence>
<gene>
    <name evidence="8" type="ORF">VF00_C0012G0005</name>
</gene>
<dbReference type="PANTHER" id="PTHR30619">
    <property type="entry name" value="DNA INTERNALIZATION/COMPETENCE PROTEIN COMEC/REC2"/>
    <property type="match status" value="1"/>
</dbReference>
<dbReference type="PANTHER" id="PTHR30619:SF7">
    <property type="entry name" value="BETA-LACTAMASE DOMAIN PROTEIN"/>
    <property type="match status" value="1"/>
</dbReference>
<organism evidence="8 9">
    <name type="scientific">candidate division Kazan bacterium GW2011_GWB1_52_7</name>
    <dbReference type="NCBI Taxonomy" id="1620414"/>
    <lineage>
        <taxon>Bacteria</taxon>
        <taxon>Bacteria division Kazan-3B-28</taxon>
    </lineage>
</organism>
<feature type="transmembrane region" description="Helical" evidence="6">
    <location>
        <begin position="148"/>
        <end position="168"/>
    </location>
</feature>
<feature type="transmembrane region" description="Helical" evidence="6">
    <location>
        <begin position="80"/>
        <end position="96"/>
    </location>
</feature>
<feature type="transmembrane region" description="Helical" evidence="6">
    <location>
        <begin position="271"/>
        <end position="291"/>
    </location>
</feature>
<evidence type="ECO:0000256" key="2">
    <source>
        <dbReference type="ARBA" id="ARBA00022475"/>
    </source>
</evidence>
<comment type="caution">
    <text evidence="8">The sequence shown here is derived from an EMBL/GenBank/DDBJ whole genome shotgun (WGS) entry which is preliminary data.</text>
</comment>
<evidence type="ECO:0000256" key="4">
    <source>
        <dbReference type="ARBA" id="ARBA00022989"/>
    </source>
</evidence>
<dbReference type="AlphaFoldDB" id="A0A0G1X648"/>